<dbReference type="OrthoDB" id="270970at2759"/>
<keyword evidence="5 7" id="KW-0472">Membrane</keyword>
<evidence type="ECO:0000256" key="2">
    <source>
        <dbReference type="ARBA" id="ARBA00022692"/>
    </source>
</evidence>
<feature type="region of interest" description="Disordered" evidence="6">
    <location>
        <begin position="866"/>
        <end position="896"/>
    </location>
</feature>
<proteinExistence type="predicted"/>
<dbReference type="InterPro" id="IPR035892">
    <property type="entry name" value="C2_domain_sf"/>
</dbReference>
<dbReference type="InterPro" id="IPR000008">
    <property type="entry name" value="C2_dom"/>
</dbReference>
<dbReference type="Gene3D" id="2.60.40.150">
    <property type="entry name" value="C2 domain"/>
    <property type="match status" value="5"/>
</dbReference>
<feature type="region of interest" description="Disordered" evidence="6">
    <location>
        <begin position="2103"/>
        <end position="2255"/>
    </location>
</feature>
<dbReference type="SUPFAM" id="SSF49562">
    <property type="entry name" value="C2 domain (Calcium/lipid-binding domain, CaLB)"/>
    <property type="match status" value="6"/>
</dbReference>
<feature type="region of interest" description="Disordered" evidence="6">
    <location>
        <begin position="901"/>
        <end position="920"/>
    </location>
</feature>
<name>A0A0M0JD70_9EUKA</name>
<evidence type="ECO:0000256" key="6">
    <source>
        <dbReference type="SAM" id="MobiDB-lite"/>
    </source>
</evidence>
<dbReference type="EMBL" id="JWZX01003093">
    <property type="protein sequence ID" value="KOO24435.1"/>
    <property type="molecule type" value="Genomic_DNA"/>
</dbReference>
<feature type="region of interest" description="Disordered" evidence="6">
    <location>
        <begin position="1034"/>
        <end position="1053"/>
    </location>
</feature>
<protein>
    <submittedName>
        <fullName evidence="9">C2 domain containing protein</fullName>
    </submittedName>
</protein>
<dbReference type="PANTHER" id="PTHR12546:SF33">
    <property type="entry name" value="SPERM VESICLE FUSION PROTEIN FER-1"/>
    <property type="match status" value="1"/>
</dbReference>
<dbReference type="InterPro" id="IPR037721">
    <property type="entry name" value="Ferlin"/>
</dbReference>
<feature type="compositionally biased region" description="Low complexity" evidence="6">
    <location>
        <begin position="2230"/>
        <end position="2242"/>
    </location>
</feature>
<dbReference type="SMART" id="SM00239">
    <property type="entry name" value="C2"/>
    <property type="match status" value="7"/>
</dbReference>
<feature type="domain" description="C2" evidence="8">
    <location>
        <begin position="920"/>
        <end position="1070"/>
    </location>
</feature>
<reference evidence="10" key="1">
    <citation type="journal article" date="2015" name="PLoS Genet.">
        <title>Genome Sequence and Transcriptome Analyses of Chrysochromulina tobin: Metabolic Tools for Enhanced Algal Fitness in the Prominent Order Prymnesiales (Haptophyceae).</title>
        <authorList>
            <person name="Hovde B.T."/>
            <person name="Deodato C.R."/>
            <person name="Hunsperger H.M."/>
            <person name="Ryken S.A."/>
            <person name="Yost W."/>
            <person name="Jha R.K."/>
            <person name="Patterson J."/>
            <person name="Monnat R.J. Jr."/>
            <person name="Barlow S.B."/>
            <person name="Starkenburg S.R."/>
            <person name="Cattolico R.A."/>
        </authorList>
    </citation>
    <scope>NUCLEOTIDE SEQUENCE</scope>
    <source>
        <strain evidence="10">CCMP291</strain>
    </source>
</reference>
<organism evidence="9 10">
    <name type="scientific">Chrysochromulina tobinii</name>
    <dbReference type="NCBI Taxonomy" id="1460289"/>
    <lineage>
        <taxon>Eukaryota</taxon>
        <taxon>Haptista</taxon>
        <taxon>Haptophyta</taxon>
        <taxon>Prymnesiophyceae</taxon>
        <taxon>Prymnesiales</taxon>
        <taxon>Chrysochromulinaceae</taxon>
        <taxon>Chrysochromulina</taxon>
    </lineage>
</organism>
<feature type="compositionally biased region" description="Basic and acidic residues" evidence="6">
    <location>
        <begin position="1"/>
        <end position="10"/>
    </location>
</feature>
<dbReference type="Pfam" id="PF00168">
    <property type="entry name" value="C2"/>
    <property type="match status" value="6"/>
</dbReference>
<feature type="domain" description="C2" evidence="8">
    <location>
        <begin position="1269"/>
        <end position="1448"/>
    </location>
</feature>
<accession>A0A0M0JD70</accession>
<dbReference type="InterPro" id="IPR012968">
    <property type="entry name" value="FerIin_dom"/>
</dbReference>
<feature type="compositionally biased region" description="Basic and acidic residues" evidence="6">
    <location>
        <begin position="283"/>
        <end position="300"/>
    </location>
</feature>
<feature type="compositionally biased region" description="Basic and acidic residues" evidence="6">
    <location>
        <begin position="2108"/>
        <end position="2141"/>
    </location>
</feature>
<feature type="domain" description="C2" evidence="8">
    <location>
        <begin position="492"/>
        <end position="618"/>
    </location>
</feature>
<dbReference type="PANTHER" id="PTHR12546">
    <property type="entry name" value="FER-1-LIKE"/>
    <property type="match status" value="1"/>
</dbReference>
<feature type="region of interest" description="Disordered" evidence="6">
    <location>
        <begin position="1808"/>
        <end position="1828"/>
    </location>
</feature>
<dbReference type="CDD" id="cd00030">
    <property type="entry name" value="C2"/>
    <property type="match status" value="2"/>
</dbReference>
<feature type="compositionally biased region" description="Basic and acidic residues" evidence="6">
    <location>
        <begin position="1034"/>
        <end position="1047"/>
    </location>
</feature>
<feature type="region of interest" description="Disordered" evidence="6">
    <location>
        <begin position="473"/>
        <end position="496"/>
    </location>
</feature>
<comment type="subcellular location">
    <subcellularLocation>
        <location evidence="1">Membrane</location>
        <topology evidence="1">Single-pass membrane protein</topology>
    </subcellularLocation>
</comment>
<keyword evidence="2 7" id="KW-0812">Transmembrane</keyword>
<feature type="domain" description="C2" evidence="8">
    <location>
        <begin position="311"/>
        <end position="444"/>
    </location>
</feature>
<evidence type="ECO:0000256" key="1">
    <source>
        <dbReference type="ARBA" id="ARBA00004167"/>
    </source>
</evidence>
<gene>
    <name evidence="9" type="ORF">Ctob_007344</name>
</gene>
<evidence type="ECO:0000313" key="10">
    <source>
        <dbReference type="Proteomes" id="UP000037460"/>
    </source>
</evidence>
<feature type="compositionally biased region" description="Low complexity" evidence="6">
    <location>
        <begin position="884"/>
        <end position="896"/>
    </location>
</feature>
<feature type="region of interest" description="Disordered" evidence="6">
    <location>
        <begin position="666"/>
        <end position="689"/>
    </location>
</feature>
<sequence>MSPKARDRSRSPLSIFGRTKRTVTSPSDGREALLSSGAGSINEASIADACGPTTTPPLLAASSVLPTGPSPSSSQAPALAAELPPSKPRGRQRPPVLPRKATAPGQLLIGVRSAKDLAAVNSSGRTSDPYVKVTVYTPSQVLEKKTTPRMRTLAPEWEEELSFGNVYGDGELPMVELAVYDAEPSFDKRFAVRQLRLHDYAQLTAGEVLELPSLELNGTNARRHGKLSAGTFSTGPIIDGQGTLHVWLAWLPGAEPIAPRRSGWSLSAAVGLSSGTSGVRSSGELEHYAEPDDEMRSEKEKSAREALAKETAEAAQAQVEEEEAALAAIKPGDYQLHVHVIEARELAGRDWNGTSDPYVTVRWLDQSRSTTVRNAVTSPIWDEHLFVQHLDLEKSQVHQSHIEVSVYDEDEVAGIKTSELIGQFFLDASTLYYRKDHELYRQWLVLSAPYEARKKLVGQAAAGGQAGYLKLSLTLSGPGDTPPNHDEEAEDEEGESVPLMPASMKQELLFVRVAIHSAYGLPKVDSSTLDKLYDKRASIDPYVQVRLGGEKLRTKVIKTNTMPVWHVEFWMPLLMPTVDTKLKLKLKDYNFGQSHRTLQEWTVALDPVLRAEPGAQLLTWLHLYGPSEAAKRRDNNKLRRFEYHSEWHGRLLIALRVERPDKYGQYAIGGKEGGPNKEGGSRARGPLPERPLMRLMSSEAERRRPAECLYQARFAVLCGTGIDPKEVQTSVELQLGEFEFGLNTKGARAAVREGQATFQSEMGALDNERAPGVLRPKGKQHHLRLPLDTAQLPDAILYVLRGGKRAYYARFKARTLVDAQFAPRWVHLAPCASSGNLVRTPKGGGAAASPPALLVSLGLARINPGAMLQSPPATPRSPPDEHSTAPAAASSAASSAASGAASGAAEAVADEPPPVGNIDWLPTLEEMPARQPLTAYELRVHAYMARDLPARDENGALDPYLVASLAGIEARAVPIGHSGTERAASAPLRSQTQTLPATAFPSWFETLTLPLWLPPLTPLGPVPATAPSIGAEHLDKEKESRAHDDAHVAPPRSQSLKDLLQNVEKVSNVVGGAVGNVLETGVSLGARIGAGIGVGLGLGGAPKEGEAPVEEEQPTPMSTKERAKQAQQKLEALLAEGRPLLAPEVILSVWDSDEGTLTSEPDEFVGRVCVPLRAAHIVPCEDRALSPEIEPFWISLAELDHEGLDGGEIMIRLELVELDLPSLASSTSRDGASRDVMVHQVGTTWQIADDVHEPERPAPLLRQPSGAPAHPVVTYRLMPIMPEFEWHTVTVVVLSLQGLRSSTLKLPRWLSKNAFIESPSKPFVELDAGKQPHFVKARSQDKAIKKTKRLQSLRQKVKEAALTLHGVKDGAVSVRRTRSSDQPSPLAPVFFEVLKLRLKLPTNHLFMPTVNVRVYDTQFGGLYTPMLGYTGIDLRDYMSGSEVRAACLDELKLGEELGELERSARGGRWGSEASVATPGGAGTECILMGAGLDECNGLYRHVPEGARSAELEARANGKDLFRNANGAEIYWSDTNWTRGKGYPAGVGCWGIALDGHHRYLARGDSPRPPETGWVVRVGLGVAPAPTLRRSAAAASMAPLTLSELEDQRLEKKLVDELRQLIYRKVQILNAQGRSHASIADALLQDMLVVERLRLPTTGPVDENDVPLATIEWVQRILLQGQELPPMLNKLHAPGKLYRILCQCGLKTTNVGWIALQRATKLAKEERRLASSICKVEHDLLAAIDRSPGLITALRGRDTLNCKLEESSKHMGPLPFDVFVVKFGQRNHQRKVCTMKCVVHLGESEDEEEERLLEQSAADEGAPRESQHSAQYSAAERLFEALQKPMTYIVRVYVLIAKDLPENGADKPDPYLRLSLGEQAFEFTATLPGATVLCVDVMDKNFLWEDVLIGGTEIDIEDRIFSKHWQAVCSARPPKERRELRRPEINLRQGFVDLFVEIMTENEALHRRMLDISPPPTQKWEMRLIIWSARDVPRDLDDSGLSDLYVAAQYDDPYSKKKARGMVLRTDTHFRASKGKASWNWRMRFPVELRYTDRSLSRDKRHMLRLKLWDWDVSLNDLAGETSLDLSEWFERVYKRQSSLANHGSTLDELEKPKGDYKKTADERKTEDERKTADDSHRHGEMHVPPPPLSRGPSFLSRSARCVTGAGGGSSSTVTDGVSGAVQLSERTGSGAASGARQLMPPLPARSSPSTGTPSPSKGARPRQHSHLSEAPPATAPKKGAGPSEAKAVEPLDPSLAGAVSGEDRLATFWEPLLGAPRGSLNYETSLDSAGRRTYTNRVEYEPDPREELAPGQLEQRSWLSCFGKRPAVRSLGSTKPLVEMFTGGKYDTFTDAADSVLAGDAFGADEDEDEMQPHKFWVQLSGEKEVAVPGRPDKVRWKRPAGQLLISVQLVPAAEAKLYPAGNGRSAPNQHPKLPRPVGRLRFTLNPFALVHQFLGDKLCAYLVCALALLACVLIAYYMIPAVLANLFTTVLFEKLFSQTGIIILGSVGVVLILLLLCVCGRR</sequence>
<evidence type="ECO:0000256" key="4">
    <source>
        <dbReference type="ARBA" id="ARBA00022989"/>
    </source>
</evidence>
<feature type="transmembrane region" description="Helical" evidence="7">
    <location>
        <begin position="2500"/>
        <end position="2520"/>
    </location>
</feature>
<evidence type="ECO:0000259" key="8">
    <source>
        <dbReference type="PROSITE" id="PS50004"/>
    </source>
</evidence>
<feature type="compositionally biased region" description="Low complexity" evidence="6">
    <location>
        <begin position="70"/>
        <end position="84"/>
    </location>
</feature>
<dbReference type="SMART" id="SM01202">
    <property type="entry name" value="FerI"/>
    <property type="match status" value="1"/>
</dbReference>
<feature type="compositionally biased region" description="Low complexity" evidence="6">
    <location>
        <begin position="2206"/>
        <end position="2216"/>
    </location>
</feature>
<keyword evidence="3" id="KW-0677">Repeat</keyword>
<evidence type="ECO:0000313" key="9">
    <source>
        <dbReference type="EMBL" id="KOO24435.1"/>
    </source>
</evidence>
<feature type="transmembrane region" description="Helical" evidence="7">
    <location>
        <begin position="2459"/>
        <end position="2480"/>
    </location>
</feature>
<dbReference type="Proteomes" id="UP000037460">
    <property type="component" value="Unassembled WGS sequence"/>
</dbReference>
<feature type="region of interest" description="Disordered" evidence="6">
    <location>
        <begin position="275"/>
        <end position="300"/>
    </location>
</feature>
<dbReference type="GO" id="GO:0007009">
    <property type="term" value="P:plasma membrane organization"/>
    <property type="evidence" value="ECO:0007669"/>
    <property type="project" value="TreeGrafter"/>
</dbReference>
<feature type="region of interest" description="Disordered" evidence="6">
    <location>
        <begin position="1"/>
        <end position="103"/>
    </location>
</feature>
<keyword evidence="4 7" id="KW-1133">Transmembrane helix</keyword>
<dbReference type="GO" id="GO:0016020">
    <property type="term" value="C:membrane"/>
    <property type="evidence" value="ECO:0007669"/>
    <property type="project" value="UniProtKB-SubCell"/>
</dbReference>
<dbReference type="PROSITE" id="PS50004">
    <property type="entry name" value="C2"/>
    <property type="match status" value="6"/>
</dbReference>
<feature type="compositionally biased region" description="Low complexity" evidence="6">
    <location>
        <begin position="2170"/>
        <end position="2181"/>
    </location>
</feature>
<feature type="domain" description="C2" evidence="8">
    <location>
        <begin position="88"/>
        <end position="213"/>
    </location>
</feature>
<comment type="caution">
    <text evidence="9">The sequence shown here is derived from an EMBL/GenBank/DDBJ whole genome shotgun (WGS) entry which is preliminary data.</text>
</comment>
<evidence type="ECO:0000256" key="3">
    <source>
        <dbReference type="ARBA" id="ARBA00022737"/>
    </source>
</evidence>
<keyword evidence="10" id="KW-1185">Reference proteome</keyword>
<evidence type="ECO:0000256" key="7">
    <source>
        <dbReference type="SAM" id="Phobius"/>
    </source>
</evidence>
<evidence type="ECO:0000256" key="5">
    <source>
        <dbReference type="ARBA" id="ARBA00023136"/>
    </source>
</evidence>
<feature type="domain" description="C2" evidence="8">
    <location>
        <begin position="1963"/>
        <end position="2098"/>
    </location>
</feature>